<evidence type="ECO:0000259" key="4">
    <source>
        <dbReference type="Pfam" id="PF10374"/>
    </source>
</evidence>
<dbReference type="GO" id="GO:0005697">
    <property type="term" value="C:telomerase holoenzyme complex"/>
    <property type="evidence" value="ECO:0007669"/>
    <property type="project" value="TreeGrafter"/>
</dbReference>
<dbReference type="GO" id="GO:0042162">
    <property type="term" value="F:telomeric DNA binding"/>
    <property type="evidence" value="ECO:0007669"/>
    <property type="project" value="TreeGrafter"/>
</dbReference>
<feature type="compositionally biased region" description="Basic and acidic residues" evidence="2">
    <location>
        <begin position="294"/>
        <end position="308"/>
    </location>
</feature>
<evidence type="ECO:0000259" key="3">
    <source>
        <dbReference type="Pfam" id="PF10373"/>
    </source>
</evidence>
<dbReference type="GO" id="GO:0000184">
    <property type="term" value="P:nuclear-transcribed mRNA catabolic process, nonsense-mediated decay"/>
    <property type="evidence" value="ECO:0007669"/>
    <property type="project" value="TreeGrafter"/>
</dbReference>
<feature type="domain" description="DNA/RNA-binding" evidence="3">
    <location>
        <begin position="203"/>
        <end position="534"/>
    </location>
</feature>
<dbReference type="PANTHER" id="PTHR15696">
    <property type="entry name" value="SMG-7 SUPPRESSOR WITH MORPHOLOGICAL EFFECT ON GENITALIA PROTEIN 7"/>
    <property type="match status" value="1"/>
</dbReference>
<dbReference type="InterPro" id="IPR045153">
    <property type="entry name" value="Est1/Ebs1-like"/>
</dbReference>
<name>A0A2U1KTZ5_ARTAN</name>
<dbReference type="Pfam" id="PF10374">
    <property type="entry name" value="EST1"/>
    <property type="match status" value="1"/>
</dbReference>
<dbReference type="InterPro" id="IPR011990">
    <property type="entry name" value="TPR-like_helical_dom_sf"/>
</dbReference>
<dbReference type="EMBL" id="PKPP01013952">
    <property type="protein sequence ID" value="PWA40229.1"/>
    <property type="molecule type" value="Genomic_DNA"/>
</dbReference>
<protein>
    <submittedName>
        <fullName evidence="5">Protein SMG7</fullName>
    </submittedName>
</protein>
<dbReference type="OrthoDB" id="69928at2759"/>
<evidence type="ECO:0000313" key="6">
    <source>
        <dbReference type="Proteomes" id="UP000245207"/>
    </source>
</evidence>
<gene>
    <name evidence="5" type="ORF">CTI12_AA565360</name>
</gene>
<evidence type="ECO:0000256" key="2">
    <source>
        <dbReference type="SAM" id="MobiDB-lite"/>
    </source>
</evidence>
<dbReference type="Pfam" id="PF10373">
    <property type="entry name" value="EST1_DNA_bind"/>
    <property type="match status" value="1"/>
</dbReference>
<accession>A0A2U1KTZ5</accession>
<comment type="caution">
    <text evidence="5">The sequence shown here is derived from an EMBL/GenBank/DDBJ whole genome shotgun (WGS) entry which is preliminary data.</text>
</comment>
<evidence type="ECO:0000256" key="1">
    <source>
        <dbReference type="ARBA" id="ARBA00022737"/>
    </source>
</evidence>
<dbReference type="Gene3D" id="1.25.40.10">
    <property type="entry name" value="Tetratricopeptide repeat domain"/>
    <property type="match status" value="1"/>
</dbReference>
<dbReference type="AlphaFoldDB" id="A0A2U1KTZ5"/>
<feature type="domain" description="Telomerase activating protein Est1-like N-terminal" evidence="4">
    <location>
        <begin position="69"/>
        <end position="190"/>
    </location>
</feature>
<dbReference type="Proteomes" id="UP000245207">
    <property type="component" value="Unassembled WGS sequence"/>
</dbReference>
<dbReference type="GO" id="GO:0070034">
    <property type="term" value="F:telomerase RNA binding"/>
    <property type="evidence" value="ECO:0007669"/>
    <property type="project" value="TreeGrafter"/>
</dbReference>
<keyword evidence="6" id="KW-1185">Reference proteome</keyword>
<proteinExistence type="predicted"/>
<dbReference type="InterPro" id="IPR019458">
    <property type="entry name" value="Est1-like_N"/>
</dbReference>
<sequence>MIIPMNNTLGKSSRERAQRLYDKNAELESKLRKAAQARVPSDPNVWQQMRENLETIFVEDHDFSEQHDIEFALWQLHYKRIEDFRAHLTAAQASAARNGKGAARPGPDRITKIRSQFKTFLSEATGFYHDLMAKIRAKYGLSMGYISEDPQNDISLSRGGDKSIDLKKGLLSCHRCFIYLGDLARYKGLYGEVASNPRDFATAASYYKQAATLWPSGGNPHHQLAILASYSGDVLLSVYLYFRSLAVDNPFTTARDNLIIAFEKNRQSYCQLLADSKAAPTKKVPARMTGKGRNRCESRVPQKDRKTEPVVEERELTVPETFKAFSIRFVRLHGILFTRTSLETFGEVFSVARGEFLRLLSSGGDELVNFGSDLGECKLFITRFISIMIFTVHNANKETENQSYAEILQRSVVLQNAYTTIFDFMALIVERCFQLNDPSASFLLPGIMIFVEWLACCQDVVGPTEMEERQATARSSFWNHFVSFLNKILSEMVNGNEDETCFVNMSRYDEGETASRLALPEDIELRGFLPLAPAHLILDFSRTNYFGGDGGNKEKNARVQRILAAGKALTTRVRVGHQGIYFDSKSKKFFFGVEPQYISEVSDVHITGNEEGEEEEDEVIVFKPSVPEKHTAVLPSMPLSSEVTCRSNAASVAHGAFSSEPLAPSVNGNIQYSELAQPSGNGNMQYSELAQPSVNGNMQYLELAQPSVNGNMQYSELAQPNTSKWMVGEEEIIGNGLSKFNLLGNRFPARPEWDKSSGMLRSDGFGASNERSFQDPATVIPSKFDSVMTSGSGFDSIPSKTKFNKSPVSRPIRHFGPPPGFNTAVSKYMDEPAVGVNLRNANPNTVLDDYSWLDGYQLPYPAYSDGFGNSFNCLPQPKKLLNTNKTSLGMECFPFPGKQVFSVQGDVGIGIGKQNGNGNANGWFDYQVPQQPILYQEPLKRGNEQFIAPPQQYQGQSLWEGRFFV</sequence>
<dbReference type="FunFam" id="1.25.40.10:FF:000225">
    <property type="entry name" value="Protein SMG7"/>
    <property type="match status" value="1"/>
</dbReference>
<feature type="region of interest" description="Disordered" evidence="2">
    <location>
        <begin position="283"/>
        <end position="308"/>
    </location>
</feature>
<dbReference type="SUPFAM" id="SSF48452">
    <property type="entry name" value="TPR-like"/>
    <property type="match status" value="1"/>
</dbReference>
<dbReference type="InterPro" id="IPR018834">
    <property type="entry name" value="DNA/RNA-bd_Est1-type"/>
</dbReference>
<dbReference type="STRING" id="35608.A0A2U1KTZ5"/>
<dbReference type="PANTHER" id="PTHR15696:SF25">
    <property type="entry name" value="OS08G0305300 PROTEIN"/>
    <property type="match status" value="1"/>
</dbReference>
<evidence type="ECO:0000313" key="5">
    <source>
        <dbReference type="EMBL" id="PWA40229.1"/>
    </source>
</evidence>
<reference evidence="5 6" key="1">
    <citation type="journal article" date="2018" name="Mol. Plant">
        <title>The genome of Artemisia annua provides insight into the evolution of Asteraceae family and artemisinin biosynthesis.</title>
        <authorList>
            <person name="Shen Q."/>
            <person name="Zhang L."/>
            <person name="Liao Z."/>
            <person name="Wang S."/>
            <person name="Yan T."/>
            <person name="Shi P."/>
            <person name="Liu M."/>
            <person name="Fu X."/>
            <person name="Pan Q."/>
            <person name="Wang Y."/>
            <person name="Lv Z."/>
            <person name="Lu X."/>
            <person name="Zhang F."/>
            <person name="Jiang W."/>
            <person name="Ma Y."/>
            <person name="Chen M."/>
            <person name="Hao X."/>
            <person name="Li L."/>
            <person name="Tang Y."/>
            <person name="Lv G."/>
            <person name="Zhou Y."/>
            <person name="Sun X."/>
            <person name="Brodelius P.E."/>
            <person name="Rose J.K.C."/>
            <person name="Tang K."/>
        </authorList>
    </citation>
    <scope>NUCLEOTIDE SEQUENCE [LARGE SCALE GENOMIC DNA]</scope>
    <source>
        <strain evidence="6">cv. Huhao1</strain>
        <tissue evidence="5">Leaf</tissue>
    </source>
</reference>
<keyword evidence="1" id="KW-0677">Repeat</keyword>
<organism evidence="5 6">
    <name type="scientific">Artemisia annua</name>
    <name type="common">Sweet wormwood</name>
    <dbReference type="NCBI Taxonomy" id="35608"/>
    <lineage>
        <taxon>Eukaryota</taxon>
        <taxon>Viridiplantae</taxon>
        <taxon>Streptophyta</taxon>
        <taxon>Embryophyta</taxon>
        <taxon>Tracheophyta</taxon>
        <taxon>Spermatophyta</taxon>
        <taxon>Magnoliopsida</taxon>
        <taxon>eudicotyledons</taxon>
        <taxon>Gunneridae</taxon>
        <taxon>Pentapetalae</taxon>
        <taxon>asterids</taxon>
        <taxon>campanulids</taxon>
        <taxon>Asterales</taxon>
        <taxon>Asteraceae</taxon>
        <taxon>Asteroideae</taxon>
        <taxon>Anthemideae</taxon>
        <taxon>Artemisiinae</taxon>
        <taxon>Artemisia</taxon>
    </lineage>
</organism>